<name>A0AAD6J6A3_DREDA</name>
<feature type="domain" description="FAD-binding" evidence="6">
    <location>
        <begin position="6"/>
        <end position="178"/>
    </location>
</feature>
<sequence>MTTPFHVLIIGAGTSGLASAILLHRTLTARSVPFQISVFELRSGPATLGGAVNVTPNAVKLLDHLGVLKPLEIAGCTVKTIEIISSRSLKPLGGITFGDVDRYGANSLRIARKDLQVALLSEVEKCGIRVSFSEKLESVEQTQDYVQAIFADGTRVTGNILIGCDGTHSAVRGCIDPDRKPVYTGLSNTYSYVNPKDPSVLPIKDTSAIFQCRVGSLLLTWSTPSRTERLFWAAVMEIAAPEDLSKDGWRSMGDDVAKMKNRVKETYCSEKDPQMGFFADLLEATEDDIFFYPVWKLDMSEKWWEGRCVLLGDAAHAMPPLAQGVGLALDDAVMLDRLVQGEMDKRKDSDTGTIDTKDIVWDNVWKKLVEIRISRVRKDYDRAVGGFEGLKDKGWFAAMLKDWIVWLYLWIIGVKFDEAFKYDVLKEPLV</sequence>
<evidence type="ECO:0000256" key="5">
    <source>
        <dbReference type="ARBA" id="ARBA00023033"/>
    </source>
</evidence>
<dbReference type="PANTHER" id="PTHR13789:SF309">
    <property type="entry name" value="PUTATIVE (AFU_ORTHOLOGUE AFUA_6G14510)-RELATED"/>
    <property type="match status" value="1"/>
</dbReference>
<evidence type="ECO:0000313" key="7">
    <source>
        <dbReference type="EMBL" id="KAJ6265070.1"/>
    </source>
</evidence>
<evidence type="ECO:0000259" key="6">
    <source>
        <dbReference type="Pfam" id="PF01494"/>
    </source>
</evidence>
<dbReference type="EMBL" id="JAQGDS010000001">
    <property type="protein sequence ID" value="KAJ6265070.1"/>
    <property type="molecule type" value="Genomic_DNA"/>
</dbReference>
<dbReference type="AlphaFoldDB" id="A0AAD6J6A3"/>
<organism evidence="7 8">
    <name type="scientific">Drechslerella dactyloides</name>
    <name type="common">Nematode-trapping fungus</name>
    <name type="synonym">Arthrobotrys dactyloides</name>
    <dbReference type="NCBI Taxonomy" id="74499"/>
    <lineage>
        <taxon>Eukaryota</taxon>
        <taxon>Fungi</taxon>
        <taxon>Dikarya</taxon>
        <taxon>Ascomycota</taxon>
        <taxon>Pezizomycotina</taxon>
        <taxon>Orbiliomycetes</taxon>
        <taxon>Orbiliales</taxon>
        <taxon>Orbiliaceae</taxon>
        <taxon>Drechslerella</taxon>
    </lineage>
</organism>
<dbReference type="PRINTS" id="PR00420">
    <property type="entry name" value="RNGMNOXGNASE"/>
</dbReference>
<dbReference type="InterPro" id="IPR036188">
    <property type="entry name" value="FAD/NAD-bd_sf"/>
</dbReference>
<evidence type="ECO:0000256" key="3">
    <source>
        <dbReference type="ARBA" id="ARBA00022827"/>
    </source>
</evidence>
<accession>A0AAD6J6A3</accession>
<dbReference type="GO" id="GO:0004497">
    <property type="term" value="F:monooxygenase activity"/>
    <property type="evidence" value="ECO:0007669"/>
    <property type="project" value="UniProtKB-KW"/>
</dbReference>
<dbReference type="Pfam" id="PF01494">
    <property type="entry name" value="FAD_binding_3"/>
    <property type="match status" value="2"/>
</dbReference>
<comment type="caution">
    <text evidence="7">The sequence shown here is derived from an EMBL/GenBank/DDBJ whole genome shotgun (WGS) entry which is preliminary data.</text>
</comment>
<dbReference type="SUPFAM" id="SSF51905">
    <property type="entry name" value="FAD/NAD(P)-binding domain"/>
    <property type="match status" value="1"/>
</dbReference>
<dbReference type="Proteomes" id="UP001221413">
    <property type="component" value="Unassembled WGS sequence"/>
</dbReference>
<evidence type="ECO:0000256" key="1">
    <source>
        <dbReference type="ARBA" id="ARBA00007992"/>
    </source>
</evidence>
<feature type="domain" description="FAD-binding" evidence="6">
    <location>
        <begin position="299"/>
        <end position="335"/>
    </location>
</feature>
<dbReference type="InterPro" id="IPR050493">
    <property type="entry name" value="FAD-dep_Monooxygenase_BioMet"/>
</dbReference>
<evidence type="ECO:0000256" key="2">
    <source>
        <dbReference type="ARBA" id="ARBA00022630"/>
    </source>
</evidence>
<keyword evidence="5" id="KW-0503">Monooxygenase</keyword>
<dbReference type="Gene3D" id="3.50.50.60">
    <property type="entry name" value="FAD/NAD(P)-binding domain"/>
    <property type="match status" value="1"/>
</dbReference>
<keyword evidence="8" id="KW-1185">Reference proteome</keyword>
<dbReference type="PANTHER" id="PTHR13789">
    <property type="entry name" value="MONOOXYGENASE"/>
    <property type="match status" value="1"/>
</dbReference>
<evidence type="ECO:0000256" key="4">
    <source>
        <dbReference type="ARBA" id="ARBA00023002"/>
    </source>
</evidence>
<protein>
    <submittedName>
        <fullName evidence="7">6-hydroxynicotinate 3-monooxygenase</fullName>
    </submittedName>
</protein>
<reference evidence="7" key="1">
    <citation type="submission" date="2023-01" db="EMBL/GenBank/DDBJ databases">
        <title>The chitinases involved in constricting ring structure development in the nematode-trapping fungus Drechslerella dactyloides.</title>
        <authorList>
            <person name="Wang R."/>
            <person name="Zhang L."/>
            <person name="Tang P."/>
            <person name="Li S."/>
            <person name="Liang L."/>
        </authorList>
    </citation>
    <scope>NUCLEOTIDE SEQUENCE</scope>
    <source>
        <strain evidence="7">YMF1.00031</strain>
    </source>
</reference>
<keyword evidence="2" id="KW-0285">Flavoprotein</keyword>
<dbReference type="InterPro" id="IPR002938">
    <property type="entry name" value="FAD-bd"/>
</dbReference>
<comment type="similarity">
    <text evidence="1">Belongs to the paxM FAD-dependent monooxygenase family.</text>
</comment>
<gene>
    <name evidence="7" type="ORF">Dda_1225</name>
</gene>
<dbReference type="GO" id="GO:0071949">
    <property type="term" value="F:FAD binding"/>
    <property type="evidence" value="ECO:0007669"/>
    <property type="project" value="InterPro"/>
</dbReference>
<keyword evidence="3" id="KW-0274">FAD</keyword>
<keyword evidence="4" id="KW-0560">Oxidoreductase</keyword>
<evidence type="ECO:0000313" key="8">
    <source>
        <dbReference type="Proteomes" id="UP001221413"/>
    </source>
</evidence>
<proteinExistence type="inferred from homology"/>